<dbReference type="OrthoDB" id="9767517at2"/>
<dbReference type="PANTHER" id="PTHR12526:SF510">
    <property type="entry name" value="D-INOSITOL 3-PHOSPHATE GLYCOSYLTRANSFERASE"/>
    <property type="match status" value="1"/>
</dbReference>
<dbReference type="Pfam" id="PF13439">
    <property type="entry name" value="Glyco_transf_4"/>
    <property type="match status" value="1"/>
</dbReference>
<dbReference type="KEGG" id="llu:AKJ09_02761"/>
<organism evidence="5 6">
    <name type="scientific">Labilithrix luteola</name>
    <dbReference type="NCBI Taxonomy" id="1391654"/>
    <lineage>
        <taxon>Bacteria</taxon>
        <taxon>Pseudomonadati</taxon>
        <taxon>Myxococcota</taxon>
        <taxon>Polyangia</taxon>
        <taxon>Polyangiales</taxon>
        <taxon>Labilitrichaceae</taxon>
        <taxon>Labilithrix</taxon>
    </lineage>
</organism>
<keyword evidence="2 5" id="KW-0808">Transferase</keyword>
<dbReference type="PANTHER" id="PTHR12526">
    <property type="entry name" value="GLYCOSYLTRANSFERASE"/>
    <property type="match status" value="1"/>
</dbReference>
<dbReference type="AlphaFoldDB" id="A0A0K1PRF0"/>
<dbReference type="Gene3D" id="3.40.50.2000">
    <property type="entry name" value="Glycogen Phosphorylase B"/>
    <property type="match status" value="2"/>
</dbReference>
<gene>
    <name evidence="5" type="ORF">AKJ09_02761</name>
</gene>
<sequence>MGGREVARRGEMHIAWVVYGSLEQKTGGTLYDARIVRGLEESGDVVHVHSLDPAARAPNAGIKLATEILRDRPDVVVGDELCFRELAVTFPVLARAGQEPPIPRVLLVHHLTAWEAELSRNARLRARAAERFTLRFSDAIVTTSEATRHRLRGEVKNRTIDVVVPGADRFVHASMCRSSSRAAVRFVFVGAIVPRKRVLTLVHAFATASKRCATPTELVLVGSTTREPIYAGTIERTIAELGLGDRIRLLGERPDEDVAVAIADADVLVLPSSLEGWGIAATEAIHAGTPVIAARTAGLVEALSSAEGATLFADGDRELEDCLARFATDAELRGSMAECARRASAELPRWSESVVQFRRALLAACGS</sequence>
<keyword evidence="6" id="KW-1185">Reference proteome</keyword>
<evidence type="ECO:0000259" key="4">
    <source>
        <dbReference type="Pfam" id="PF13439"/>
    </source>
</evidence>
<protein>
    <submittedName>
        <fullName evidence="5">Glycosyltransferase MshA involved in mycothiol biosynthesis</fullName>
    </submittedName>
</protein>
<name>A0A0K1PRF0_9BACT</name>
<dbReference type="Proteomes" id="UP000064967">
    <property type="component" value="Chromosome"/>
</dbReference>
<dbReference type="Pfam" id="PF00534">
    <property type="entry name" value="Glycos_transf_1"/>
    <property type="match status" value="1"/>
</dbReference>
<feature type="domain" description="Glycosyltransferase subfamily 4-like N-terminal" evidence="4">
    <location>
        <begin position="56"/>
        <end position="168"/>
    </location>
</feature>
<evidence type="ECO:0000313" key="5">
    <source>
        <dbReference type="EMBL" id="AKU96097.1"/>
    </source>
</evidence>
<proteinExistence type="predicted"/>
<accession>A0A0K1PRF0</accession>
<dbReference type="InterPro" id="IPR001296">
    <property type="entry name" value="Glyco_trans_1"/>
</dbReference>
<dbReference type="CDD" id="cd03801">
    <property type="entry name" value="GT4_PimA-like"/>
    <property type="match status" value="1"/>
</dbReference>
<evidence type="ECO:0000256" key="2">
    <source>
        <dbReference type="ARBA" id="ARBA00022679"/>
    </source>
</evidence>
<dbReference type="InterPro" id="IPR028098">
    <property type="entry name" value="Glyco_trans_4-like_N"/>
</dbReference>
<keyword evidence="1" id="KW-0328">Glycosyltransferase</keyword>
<dbReference type="SUPFAM" id="SSF53756">
    <property type="entry name" value="UDP-Glycosyltransferase/glycogen phosphorylase"/>
    <property type="match status" value="1"/>
</dbReference>
<evidence type="ECO:0000256" key="1">
    <source>
        <dbReference type="ARBA" id="ARBA00022676"/>
    </source>
</evidence>
<dbReference type="STRING" id="1391654.AKJ09_02761"/>
<reference evidence="5 6" key="1">
    <citation type="submission" date="2015-08" db="EMBL/GenBank/DDBJ databases">
        <authorList>
            <person name="Babu N.S."/>
            <person name="Beckwith C.J."/>
            <person name="Beseler K.G."/>
            <person name="Brison A."/>
            <person name="Carone J.V."/>
            <person name="Caskin T.P."/>
            <person name="Diamond M."/>
            <person name="Durham M.E."/>
            <person name="Foxe J.M."/>
            <person name="Go M."/>
            <person name="Henderson B.A."/>
            <person name="Jones I.B."/>
            <person name="McGettigan J.A."/>
            <person name="Micheletti S.J."/>
            <person name="Nasrallah M.E."/>
            <person name="Ortiz D."/>
            <person name="Piller C.R."/>
            <person name="Privatt S.R."/>
            <person name="Schneider S.L."/>
            <person name="Sharp S."/>
            <person name="Smith T.C."/>
            <person name="Stanton J.D."/>
            <person name="Ullery H.E."/>
            <person name="Wilson R.J."/>
            <person name="Serrano M.G."/>
            <person name="Buck G."/>
            <person name="Lee V."/>
            <person name="Wang Y."/>
            <person name="Carvalho R."/>
            <person name="Voegtly L."/>
            <person name="Shi R."/>
            <person name="Duckworth R."/>
            <person name="Johnson A."/>
            <person name="Loviza R."/>
            <person name="Walstead R."/>
            <person name="Shah Z."/>
            <person name="Kiflezghi M."/>
            <person name="Wade K."/>
            <person name="Ball S.L."/>
            <person name="Bradley K.W."/>
            <person name="Asai D.J."/>
            <person name="Bowman C.A."/>
            <person name="Russell D.A."/>
            <person name="Pope W.H."/>
            <person name="Jacobs-Sera D."/>
            <person name="Hendrix R.W."/>
            <person name="Hatfull G.F."/>
        </authorList>
    </citation>
    <scope>NUCLEOTIDE SEQUENCE [LARGE SCALE GENOMIC DNA]</scope>
    <source>
        <strain evidence="5 6">DSM 27648</strain>
    </source>
</reference>
<dbReference type="EMBL" id="CP012333">
    <property type="protein sequence ID" value="AKU96097.1"/>
    <property type="molecule type" value="Genomic_DNA"/>
</dbReference>
<dbReference type="GO" id="GO:0016757">
    <property type="term" value="F:glycosyltransferase activity"/>
    <property type="evidence" value="ECO:0007669"/>
    <property type="project" value="UniProtKB-KW"/>
</dbReference>
<feature type="domain" description="Glycosyl transferase family 1" evidence="3">
    <location>
        <begin position="186"/>
        <end position="342"/>
    </location>
</feature>
<dbReference type="RefSeq" id="WP_146647438.1">
    <property type="nucleotide sequence ID" value="NZ_CP012333.1"/>
</dbReference>
<evidence type="ECO:0000259" key="3">
    <source>
        <dbReference type="Pfam" id="PF00534"/>
    </source>
</evidence>
<evidence type="ECO:0000313" key="6">
    <source>
        <dbReference type="Proteomes" id="UP000064967"/>
    </source>
</evidence>